<dbReference type="GO" id="GO:0003700">
    <property type="term" value="F:DNA-binding transcription factor activity"/>
    <property type="evidence" value="ECO:0007669"/>
    <property type="project" value="InterPro"/>
</dbReference>
<evidence type="ECO:0000256" key="3">
    <source>
        <dbReference type="ARBA" id="ARBA00023125"/>
    </source>
</evidence>
<proteinExistence type="predicted"/>
<evidence type="ECO:0000313" key="9">
    <source>
        <dbReference type="Proteomes" id="UP001187192"/>
    </source>
</evidence>
<dbReference type="InterPro" id="IPR045314">
    <property type="entry name" value="bZIP_plant_GBF1"/>
</dbReference>
<feature type="region of interest" description="Disordered" evidence="6">
    <location>
        <begin position="1"/>
        <end position="52"/>
    </location>
</feature>
<dbReference type="GO" id="GO:0046982">
    <property type="term" value="F:protein heterodimerization activity"/>
    <property type="evidence" value="ECO:0007669"/>
    <property type="project" value="UniProtKB-ARBA"/>
</dbReference>
<comment type="subcellular location">
    <subcellularLocation>
        <location evidence="1">Nucleus</location>
    </subcellularLocation>
</comment>
<evidence type="ECO:0000256" key="2">
    <source>
        <dbReference type="ARBA" id="ARBA00023015"/>
    </source>
</evidence>
<name>A0AA88ACS2_FICCA</name>
<dbReference type="PANTHER" id="PTHR45764">
    <property type="entry name" value="BZIP TRANSCRIPTION FACTOR 44"/>
    <property type="match status" value="1"/>
</dbReference>
<feature type="domain" description="BZIP" evidence="7">
    <location>
        <begin position="23"/>
        <end position="86"/>
    </location>
</feature>
<keyword evidence="9" id="KW-1185">Reference proteome</keyword>
<dbReference type="InterPro" id="IPR046347">
    <property type="entry name" value="bZIP_sf"/>
</dbReference>
<dbReference type="AlphaFoldDB" id="A0AA88ACS2"/>
<dbReference type="SMART" id="SM00338">
    <property type="entry name" value="BRLZ"/>
    <property type="match status" value="1"/>
</dbReference>
<dbReference type="Gene3D" id="1.20.5.170">
    <property type="match status" value="1"/>
</dbReference>
<evidence type="ECO:0000256" key="6">
    <source>
        <dbReference type="SAM" id="MobiDB-lite"/>
    </source>
</evidence>
<dbReference type="GO" id="GO:0000976">
    <property type="term" value="F:transcription cis-regulatory region binding"/>
    <property type="evidence" value="ECO:0007669"/>
    <property type="project" value="TreeGrafter"/>
</dbReference>
<dbReference type="Proteomes" id="UP001187192">
    <property type="component" value="Unassembled WGS sequence"/>
</dbReference>
<reference evidence="8" key="1">
    <citation type="submission" date="2023-07" db="EMBL/GenBank/DDBJ databases">
        <title>draft genome sequence of fig (Ficus carica).</title>
        <authorList>
            <person name="Takahashi T."/>
            <person name="Nishimura K."/>
        </authorList>
    </citation>
    <scope>NUCLEOTIDE SEQUENCE</scope>
</reference>
<keyword evidence="3" id="KW-0238">DNA-binding</keyword>
<protein>
    <recommendedName>
        <fullName evidence="7">BZIP domain-containing protein</fullName>
    </recommendedName>
</protein>
<dbReference type="CDD" id="cd14702">
    <property type="entry name" value="bZIP_plant_GBF1"/>
    <property type="match status" value="1"/>
</dbReference>
<dbReference type="SUPFAM" id="SSF57959">
    <property type="entry name" value="Leucine zipper domain"/>
    <property type="match status" value="1"/>
</dbReference>
<accession>A0AA88ACS2</accession>
<dbReference type="GO" id="GO:0045893">
    <property type="term" value="P:positive regulation of DNA-templated transcription"/>
    <property type="evidence" value="ECO:0007669"/>
    <property type="project" value="TreeGrafter"/>
</dbReference>
<evidence type="ECO:0000256" key="5">
    <source>
        <dbReference type="ARBA" id="ARBA00023242"/>
    </source>
</evidence>
<dbReference type="PROSITE" id="PS50217">
    <property type="entry name" value="BZIP"/>
    <property type="match status" value="1"/>
</dbReference>
<keyword evidence="4" id="KW-0804">Transcription</keyword>
<dbReference type="PANTHER" id="PTHR45764:SF34">
    <property type="entry name" value="BZIP TRANSCRIPTION FACTOR 53"/>
    <property type="match status" value="1"/>
</dbReference>
<keyword evidence="2" id="KW-0805">Transcription regulation</keyword>
<dbReference type="GO" id="GO:0005634">
    <property type="term" value="C:nucleus"/>
    <property type="evidence" value="ECO:0007669"/>
    <property type="project" value="UniProtKB-SubCell"/>
</dbReference>
<dbReference type="FunFam" id="1.20.5.170:FF:000020">
    <property type="entry name" value="BZIP transcription factor"/>
    <property type="match status" value="1"/>
</dbReference>
<evidence type="ECO:0000313" key="8">
    <source>
        <dbReference type="EMBL" id="GMN52308.1"/>
    </source>
</evidence>
<comment type="caution">
    <text evidence="8">The sequence shown here is derived from an EMBL/GenBank/DDBJ whole genome shotgun (WGS) entry which is preliminary data.</text>
</comment>
<dbReference type="Pfam" id="PF00170">
    <property type="entry name" value="bZIP_1"/>
    <property type="match status" value="1"/>
</dbReference>
<dbReference type="InterPro" id="IPR004827">
    <property type="entry name" value="bZIP"/>
</dbReference>
<feature type="compositionally biased region" description="Polar residues" evidence="6">
    <location>
        <begin position="1"/>
        <end position="18"/>
    </location>
</feature>
<evidence type="ECO:0000256" key="4">
    <source>
        <dbReference type="ARBA" id="ARBA00023163"/>
    </source>
</evidence>
<evidence type="ECO:0000256" key="1">
    <source>
        <dbReference type="ARBA" id="ARBA00004123"/>
    </source>
</evidence>
<dbReference type="Gramene" id="FCD_00013721-RA">
    <property type="protein sequence ID" value="FCD_00013721-RA:cds"/>
    <property type="gene ID" value="FCD_00013721"/>
</dbReference>
<organism evidence="8 9">
    <name type="scientific">Ficus carica</name>
    <name type="common">Common fig</name>
    <dbReference type="NCBI Taxonomy" id="3494"/>
    <lineage>
        <taxon>Eukaryota</taxon>
        <taxon>Viridiplantae</taxon>
        <taxon>Streptophyta</taxon>
        <taxon>Embryophyta</taxon>
        <taxon>Tracheophyta</taxon>
        <taxon>Spermatophyta</taxon>
        <taxon>Magnoliopsida</taxon>
        <taxon>eudicotyledons</taxon>
        <taxon>Gunneridae</taxon>
        <taxon>Pentapetalae</taxon>
        <taxon>rosids</taxon>
        <taxon>fabids</taxon>
        <taxon>Rosales</taxon>
        <taxon>Moraceae</taxon>
        <taxon>Ficeae</taxon>
        <taxon>Ficus</taxon>
    </lineage>
</organism>
<dbReference type="EMBL" id="BTGU01000041">
    <property type="protein sequence ID" value="GMN52308.1"/>
    <property type="molecule type" value="Genomic_DNA"/>
</dbReference>
<evidence type="ECO:0000259" key="7">
    <source>
        <dbReference type="PROSITE" id="PS50217"/>
    </source>
</evidence>
<sequence>MASIQRQASSGSDVSQGATAVIDERKRKRMLSNRESARRSRQRKQKQMEDLTGEISRLQISNGQILQSVNLKEQAYVQIESANNVLRAQIMELTDRLRSLNAVLHVIEEVSGLAVDIPEVPNPLMKPWQHSTFVQPITASADMFLN</sequence>
<keyword evidence="5" id="KW-0539">Nucleus</keyword>
<gene>
    <name evidence="8" type="ORF">TIFTF001_021463</name>
</gene>
<dbReference type="PROSITE" id="PS00036">
    <property type="entry name" value="BZIP_BASIC"/>
    <property type="match status" value="1"/>
</dbReference>